<dbReference type="PANTHER" id="PTHR16223">
    <property type="entry name" value="TRANSCRIPTION FACTOR BHLH83-RELATED"/>
    <property type="match status" value="1"/>
</dbReference>
<feature type="region of interest" description="Disordered" evidence="7">
    <location>
        <begin position="261"/>
        <end position="300"/>
    </location>
</feature>
<dbReference type="OrthoDB" id="2019494at2759"/>
<evidence type="ECO:0000259" key="8">
    <source>
        <dbReference type="PROSITE" id="PS50888"/>
    </source>
</evidence>
<evidence type="ECO:0000256" key="7">
    <source>
        <dbReference type="SAM" id="MobiDB-lite"/>
    </source>
</evidence>
<evidence type="ECO:0000256" key="3">
    <source>
        <dbReference type="ARBA" id="ARBA00023015"/>
    </source>
</evidence>
<feature type="region of interest" description="Disordered" evidence="7">
    <location>
        <begin position="1"/>
        <end position="54"/>
    </location>
</feature>
<dbReference type="FunFam" id="4.10.280.10:FF:000021">
    <property type="entry name" value="Transcription factor bHLH130 family"/>
    <property type="match status" value="1"/>
</dbReference>
<keyword evidence="5" id="KW-0804">Transcription</keyword>
<evidence type="ECO:0000256" key="2">
    <source>
        <dbReference type="ARBA" id="ARBA00005510"/>
    </source>
</evidence>
<dbReference type="PANTHER" id="PTHR16223:SF125">
    <property type="entry name" value="OS08G0506700 PROTEIN"/>
    <property type="match status" value="1"/>
</dbReference>
<dbReference type="GO" id="GO:0005634">
    <property type="term" value="C:nucleus"/>
    <property type="evidence" value="ECO:0007669"/>
    <property type="project" value="UniProtKB-SubCell"/>
</dbReference>
<organism evidence="9 10">
    <name type="scientific">Musa troglodytarum</name>
    <name type="common">fe'i banana</name>
    <dbReference type="NCBI Taxonomy" id="320322"/>
    <lineage>
        <taxon>Eukaryota</taxon>
        <taxon>Viridiplantae</taxon>
        <taxon>Streptophyta</taxon>
        <taxon>Embryophyta</taxon>
        <taxon>Tracheophyta</taxon>
        <taxon>Spermatophyta</taxon>
        <taxon>Magnoliopsida</taxon>
        <taxon>Liliopsida</taxon>
        <taxon>Zingiberales</taxon>
        <taxon>Musaceae</taxon>
        <taxon>Musa</taxon>
    </lineage>
</organism>
<dbReference type="Proteomes" id="UP001055439">
    <property type="component" value="Chromosome 8"/>
</dbReference>
<dbReference type="GO" id="GO:0000981">
    <property type="term" value="F:DNA-binding transcription factor activity, RNA polymerase II-specific"/>
    <property type="evidence" value="ECO:0007669"/>
    <property type="project" value="TreeGrafter"/>
</dbReference>
<comment type="similarity">
    <text evidence="2">Belongs to the bHLH protein family.</text>
</comment>
<sequence>MYGAPPAAATSKDLDLVYPPAAPLGGHRKEEHESAGLHVLLHQPPTQQEQASSGLLRFRSAPSSLLEELCEDFLPARPYGAEAEEPSVVDSVDCQRRPQFWRPPPSGEKVSPRHKVASSSALPVTYHHTQQPLQMPNHGLSDISYRTMDSLLAEVEQPENGGGRSFANLTRQSSSPAIVSSHNGYPMMRDLRGFRNEGLPPMGDAAKRFRGHQISLGKRQSSLMSPISETGSEEFGRGTHEESGCYMSGWEETSLLSANSFAGTRKGSEGEDKTSAGLNRSEPRKGEARNRVSGVTHQLSLPKTSSEMAAVENFLRFHDAVPCRIRAKRGCATHPRSIAERVRRTKISERMKKLQELVPNMDKQTNTADMLDLAVDYIKDLQEQVKTLTEGRASCTCSSSNQNSCLNSKSGPRGWHTCLYEKRLKEAIDATTLGLSVKKMKMMMRAETGKGWEVVGGSCLQQKSCLPLNQQKEAFLSFESTVGGSDVHVLCNKTLSSDSLSLASNSFVKKESNVSFISDHKS</sequence>
<dbReference type="Gene3D" id="4.10.280.10">
    <property type="entry name" value="Helix-loop-helix DNA-binding domain"/>
    <property type="match status" value="1"/>
</dbReference>
<feature type="compositionally biased region" description="Polar residues" evidence="7">
    <location>
        <begin position="44"/>
        <end position="53"/>
    </location>
</feature>
<accession>A0A9E7KTQ2</accession>
<feature type="compositionally biased region" description="Basic and acidic residues" evidence="7">
    <location>
        <begin position="281"/>
        <end position="290"/>
    </location>
</feature>
<dbReference type="PROSITE" id="PS50888">
    <property type="entry name" value="BHLH"/>
    <property type="match status" value="1"/>
</dbReference>
<dbReference type="InterPro" id="IPR045843">
    <property type="entry name" value="IND-like"/>
</dbReference>
<dbReference type="InterPro" id="IPR036638">
    <property type="entry name" value="HLH_DNA-bd_sf"/>
</dbReference>
<feature type="domain" description="BHLH" evidence="8">
    <location>
        <begin position="331"/>
        <end position="381"/>
    </location>
</feature>
<dbReference type="GO" id="GO:0046983">
    <property type="term" value="F:protein dimerization activity"/>
    <property type="evidence" value="ECO:0007669"/>
    <property type="project" value="InterPro"/>
</dbReference>
<evidence type="ECO:0000256" key="5">
    <source>
        <dbReference type="ARBA" id="ARBA00023163"/>
    </source>
</evidence>
<keyword evidence="6" id="KW-0539">Nucleus</keyword>
<protein>
    <recommendedName>
        <fullName evidence="8">BHLH domain-containing protein</fullName>
    </recommendedName>
</protein>
<keyword evidence="4" id="KW-0238">DNA-binding</keyword>
<name>A0A9E7KTQ2_9LILI</name>
<dbReference type="GO" id="GO:0000978">
    <property type="term" value="F:RNA polymerase II cis-regulatory region sequence-specific DNA binding"/>
    <property type="evidence" value="ECO:0007669"/>
    <property type="project" value="TreeGrafter"/>
</dbReference>
<evidence type="ECO:0000256" key="1">
    <source>
        <dbReference type="ARBA" id="ARBA00004123"/>
    </source>
</evidence>
<gene>
    <name evidence="9" type="ORF">MUK42_03409</name>
</gene>
<dbReference type="AlphaFoldDB" id="A0A9E7KTQ2"/>
<keyword evidence="10" id="KW-1185">Reference proteome</keyword>
<dbReference type="InterPro" id="IPR011598">
    <property type="entry name" value="bHLH_dom"/>
</dbReference>
<comment type="subcellular location">
    <subcellularLocation>
        <location evidence="1">Nucleus</location>
    </subcellularLocation>
</comment>
<reference evidence="9" key="1">
    <citation type="submission" date="2022-05" db="EMBL/GenBank/DDBJ databases">
        <title>The Musa troglodytarum L. genome provides insights into the mechanism of non-climacteric behaviour and enrichment of carotenoids.</title>
        <authorList>
            <person name="Wang J."/>
        </authorList>
    </citation>
    <scope>NUCLEOTIDE SEQUENCE</scope>
    <source>
        <tissue evidence="9">Leaf</tissue>
    </source>
</reference>
<evidence type="ECO:0000313" key="10">
    <source>
        <dbReference type="Proteomes" id="UP001055439"/>
    </source>
</evidence>
<proteinExistence type="inferred from homology"/>
<dbReference type="EMBL" id="CP097510">
    <property type="protein sequence ID" value="URE27124.1"/>
    <property type="molecule type" value="Genomic_DNA"/>
</dbReference>
<evidence type="ECO:0000256" key="6">
    <source>
        <dbReference type="ARBA" id="ARBA00023242"/>
    </source>
</evidence>
<dbReference type="SUPFAM" id="SSF47459">
    <property type="entry name" value="HLH, helix-loop-helix DNA-binding domain"/>
    <property type="match status" value="1"/>
</dbReference>
<evidence type="ECO:0000313" key="9">
    <source>
        <dbReference type="EMBL" id="URE27124.1"/>
    </source>
</evidence>
<dbReference type="SMART" id="SM00353">
    <property type="entry name" value="HLH"/>
    <property type="match status" value="1"/>
</dbReference>
<dbReference type="Pfam" id="PF00010">
    <property type="entry name" value="HLH"/>
    <property type="match status" value="1"/>
</dbReference>
<evidence type="ECO:0000256" key="4">
    <source>
        <dbReference type="ARBA" id="ARBA00023125"/>
    </source>
</evidence>
<keyword evidence="3" id="KW-0805">Transcription regulation</keyword>